<feature type="coiled-coil region" evidence="1">
    <location>
        <begin position="77"/>
        <end position="195"/>
    </location>
</feature>
<sequence length="228" mass="26190">MILLLLAILSVNSAFQGEVVNITLSEPATVYLDSCMFFKHSLNSSEDLTAGTHEIVISYACEGYKAIVVRGLQEEKLTLEVKRLENLSEEILKMQKRLIMLEKENEILKSRVSYLQSLVEIINSINVDLYDRIRVLTETNMNLSKELDLAKSDLQNCSKNLSLMNQMMIELQKRVSDLEKMNHGLEDELNQAKEFLKNSMFYSELFKNISLLLIALLVGMLLAFIRRY</sequence>
<evidence type="ECO:0000256" key="1">
    <source>
        <dbReference type="SAM" id="Coils"/>
    </source>
</evidence>
<dbReference type="AlphaFoldDB" id="A0A7J2TIX3"/>
<comment type="caution">
    <text evidence="3">The sequence shown here is derived from an EMBL/GenBank/DDBJ whole genome shotgun (WGS) entry which is preliminary data.</text>
</comment>
<keyword evidence="2" id="KW-0472">Membrane</keyword>
<reference evidence="3" key="1">
    <citation type="journal article" date="2020" name="mSystems">
        <title>Genome- and Community-Level Interaction Insights into Carbon Utilization and Element Cycling Functions of Hydrothermarchaeota in Hydrothermal Sediment.</title>
        <authorList>
            <person name="Zhou Z."/>
            <person name="Liu Y."/>
            <person name="Xu W."/>
            <person name="Pan J."/>
            <person name="Luo Z.H."/>
            <person name="Li M."/>
        </authorList>
    </citation>
    <scope>NUCLEOTIDE SEQUENCE [LARGE SCALE GENOMIC DNA]</scope>
    <source>
        <strain evidence="3">SpSt-26</strain>
    </source>
</reference>
<proteinExistence type="predicted"/>
<dbReference type="SUPFAM" id="SSF57997">
    <property type="entry name" value="Tropomyosin"/>
    <property type="match status" value="1"/>
</dbReference>
<organism evidence="3">
    <name type="scientific">Archaeoglobus fulgidus</name>
    <dbReference type="NCBI Taxonomy" id="2234"/>
    <lineage>
        <taxon>Archaea</taxon>
        <taxon>Methanobacteriati</taxon>
        <taxon>Methanobacteriota</taxon>
        <taxon>Archaeoglobi</taxon>
        <taxon>Archaeoglobales</taxon>
        <taxon>Archaeoglobaceae</taxon>
        <taxon>Archaeoglobus</taxon>
    </lineage>
</organism>
<keyword evidence="1" id="KW-0175">Coiled coil</keyword>
<accession>A0A7J2TIX3</accession>
<keyword evidence="2" id="KW-0812">Transmembrane</keyword>
<keyword evidence="2" id="KW-1133">Transmembrane helix</keyword>
<evidence type="ECO:0000256" key="2">
    <source>
        <dbReference type="SAM" id="Phobius"/>
    </source>
</evidence>
<dbReference type="EMBL" id="DSLA01000084">
    <property type="protein sequence ID" value="HEH35560.1"/>
    <property type="molecule type" value="Genomic_DNA"/>
</dbReference>
<gene>
    <name evidence="3" type="ORF">ENP88_05330</name>
</gene>
<protein>
    <submittedName>
        <fullName evidence="3">Uncharacterized protein</fullName>
    </submittedName>
</protein>
<evidence type="ECO:0000313" key="3">
    <source>
        <dbReference type="EMBL" id="HEH35560.1"/>
    </source>
</evidence>
<name>A0A7J2TIX3_ARCFL</name>
<feature type="transmembrane region" description="Helical" evidence="2">
    <location>
        <begin position="205"/>
        <end position="225"/>
    </location>
</feature>